<dbReference type="InterPro" id="IPR050693">
    <property type="entry name" value="Hsp70_NEF-Inhibitors"/>
</dbReference>
<feature type="non-terminal residue" evidence="1">
    <location>
        <position position="197"/>
    </location>
</feature>
<dbReference type="PANTHER" id="PTHR19316">
    <property type="entry name" value="PROTEIN FOLDING REGULATOR"/>
    <property type="match status" value="1"/>
</dbReference>
<dbReference type="InterPro" id="IPR016024">
    <property type="entry name" value="ARM-type_fold"/>
</dbReference>
<protein>
    <submittedName>
        <fullName evidence="1">16917_t:CDS:1</fullName>
    </submittedName>
</protein>
<dbReference type="InterPro" id="IPR011989">
    <property type="entry name" value="ARM-like"/>
</dbReference>
<evidence type="ECO:0000313" key="1">
    <source>
        <dbReference type="EMBL" id="CAG8776245.1"/>
    </source>
</evidence>
<evidence type="ECO:0000313" key="2">
    <source>
        <dbReference type="Proteomes" id="UP000789396"/>
    </source>
</evidence>
<dbReference type="GO" id="GO:0005783">
    <property type="term" value="C:endoplasmic reticulum"/>
    <property type="evidence" value="ECO:0007669"/>
    <property type="project" value="TreeGrafter"/>
</dbReference>
<dbReference type="EMBL" id="CAJVPZ010049664">
    <property type="protein sequence ID" value="CAG8776245.1"/>
    <property type="molecule type" value="Genomic_DNA"/>
</dbReference>
<gene>
    <name evidence="1" type="ORF">RFULGI_LOCUS15450</name>
</gene>
<name>A0A9N9JF75_9GLOM</name>
<proteinExistence type="predicted"/>
<dbReference type="OrthoDB" id="10250458at2759"/>
<dbReference type="Proteomes" id="UP000789396">
    <property type="component" value="Unassembled WGS sequence"/>
</dbReference>
<dbReference type="SUPFAM" id="SSF48371">
    <property type="entry name" value="ARM repeat"/>
    <property type="match status" value="1"/>
</dbReference>
<dbReference type="GO" id="GO:0000774">
    <property type="term" value="F:adenyl-nucleotide exchange factor activity"/>
    <property type="evidence" value="ECO:0007669"/>
    <property type="project" value="TreeGrafter"/>
</dbReference>
<dbReference type="PANTHER" id="PTHR19316:SF18">
    <property type="entry name" value="HSP70-BINDING PROTEIN 1"/>
    <property type="match status" value="1"/>
</dbReference>
<organism evidence="1 2">
    <name type="scientific">Racocetra fulgida</name>
    <dbReference type="NCBI Taxonomy" id="60492"/>
    <lineage>
        <taxon>Eukaryota</taxon>
        <taxon>Fungi</taxon>
        <taxon>Fungi incertae sedis</taxon>
        <taxon>Mucoromycota</taxon>
        <taxon>Glomeromycotina</taxon>
        <taxon>Glomeromycetes</taxon>
        <taxon>Diversisporales</taxon>
        <taxon>Gigasporaceae</taxon>
        <taxon>Racocetra</taxon>
    </lineage>
</organism>
<accession>A0A9N9JF75</accession>
<sequence length="197" mass="22457">AQALWVCGTAVQNNPKAQKAFSEKGGLTLILNILKDENEDMEVKSKALYALSGESRVLRLQLYMLYINFCVLMFSGAIKHYPPGLAQLEKDGGYDMLLKLLETSNDPNTVSMRIKEKGLAKKMINILDKYGEQDEDLTDKVLRTLLAELQHSPQSLTEDEISELRKLLPVLKTKYEKCALSPIEWEELEKRIQQRKL</sequence>
<dbReference type="Gene3D" id="1.25.10.10">
    <property type="entry name" value="Leucine-rich Repeat Variant"/>
    <property type="match status" value="1"/>
</dbReference>
<reference evidence="1" key="1">
    <citation type="submission" date="2021-06" db="EMBL/GenBank/DDBJ databases">
        <authorList>
            <person name="Kallberg Y."/>
            <person name="Tangrot J."/>
            <person name="Rosling A."/>
        </authorList>
    </citation>
    <scope>NUCLEOTIDE SEQUENCE</scope>
    <source>
        <strain evidence="1">IN212</strain>
    </source>
</reference>
<feature type="non-terminal residue" evidence="1">
    <location>
        <position position="1"/>
    </location>
</feature>
<comment type="caution">
    <text evidence="1">The sequence shown here is derived from an EMBL/GenBank/DDBJ whole genome shotgun (WGS) entry which is preliminary data.</text>
</comment>
<dbReference type="AlphaFoldDB" id="A0A9N9JF75"/>
<keyword evidence="2" id="KW-1185">Reference proteome</keyword>